<evidence type="ECO:0000259" key="1">
    <source>
        <dbReference type="Pfam" id="PF02464"/>
    </source>
</evidence>
<reference evidence="2" key="1">
    <citation type="submission" date="2020-10" db="EMBL/GenBank/DDBJ databases">
        <title>Paenihalocynthiibacter styelae gen. nov., sp. nov., isolated from stalked sea squirt Styela clava.</title>
        <authorList>
            <person name="Kim Y.-O."/>
            <person name="Yoon J.-H."/>
        </authorList>
    </citation>
    <scope>NUCLEOTIDE SEQUENCE</scope>
    <source>
        <strain evidence="2">MYP1-1</strain>
    </source>
</reference>
<dbReference type="NCBIfam" id="TIGR00199">
    <property type="entry name" value="PncC_domain"/>
    <property type="match status" value="1"/>
</dbReference>
<dbReference type="AlphaFoldDB" id="A0A8J7ID59"/>
<evidence type="ECO:0000313" key="2">
    <source>
        <dbReference type="EMBL" id="MBI1492222.1"/>
    </source>
</evidence>
<keyword evidence="3" id="KW-1185">Reference proteome</keyword>
<dbReference type="InterPro" id="IPR008136">
    <property type="entry name" value="CinA_C"/>
</dbReference>
<protein>
    <submittedName>
        <fullName evidence="2">CinA family protein</fullName>
    </submittedName>
</protein>
<dbReference type="EMBL" id="JADCKQ010000001">
    <property type="protein sequence ID" value="MBI1492222.1"/>
    <property type="molecule type" value="Genomic_DNA"/>
</dbReference>
<gene>
    <name evidence="2" type="ORF">H1D41_01075</name>
</gene>
<name>A0A8J7ID59_9RHOB</name>
<dbReference type="Proteomes" id="UP000640583">
    <property type="component" value="Unassembled WGS sequence"/>
</dbReference>
<sequence>MDKPRGVWAVSDVTPLAQQVLTLATEKHKRVTCAESCTGGLLAAALTELPGSSAIFEYGFVTYSNPAKSDLLGVRSETLEVFGAVSEETVREMAEGALMRSGADLAVSISGIAGPGGSEFKPEGRVCFGLARRTEISACEVTTESVELGATGRSEVRRQATLHALNMLSQALISI</sequence>
<comment type="caution">
    <text evidence="2">The sequence shown here is derived from an EMBL/GenBank/DDBJ whole genome shotgun (WGS) entry which is preliminary data.</text>
</comment>
<dbReference type="Pfam" id="PF02464">
    <property type="entry name" value="CinA"/>
    <property type="match status" value="1"/>
</dbReference>
<dbReference type="InterPro" id="IPR036653">
    <property type="entry name" value="CinA-like_C"/>
</dbReference>
<dbReference type="SUPFAM" id="SSF142433">
    <property type="entry name" value="CinA-like"/>
    <property type="match status" value="1"/>
</dbReference>
<feature type="domain" description="CinA C-terminal" evidence="1">
    <location>
        <begin position="15"/>
        <end position="171"/>
    </location>
</feature>
<proteinExistence type="predicted"/>
<evidence type="ECO:0000313" key="3">
    <source>
        <dbReference type="Proteomes" id="UP000640583"/>
    </source>
</evidence>
<accession>A0A8J7ID59</accession>
<dbReference type="Gene3D" id="3.90.950.20">
    <property type="entry name" value="CinA-like"/>
    <property type="match status" value="1"/>
</dbReference>
<organism evidence="2 3">
    <name type="scientific">Halocynthiibacter styelae</name>
    <dbReference type="NCBI Taxonomy" id="2761955"/>
    <lineage>
        <taxon>Bacteria</taxon>
        <taxon>Pseudomonadati</taxon>
        <taxon>Pseudomonadota</taxon>
        <taxon>Alphaproteobacteria</taxon>
        <taxon>Rhodobacterales</taxon>
        <taxon>Paracoccaceae</taxon>
        <taxon>Halocynthiibacter</taxon>
    </lineage>
</organism>